<dbReference type="EMBL" id="QWIN01000019">
    <property type="protein sequence ID" value="RMY62130.1"/>
    <property type="molecule type" value="Genomic_DNA"/>
</dbReference>
<dbReference type="AlphaFoldDB" id="A0A3M7DD25"/>
<dbReference type="Proteomes" id="UP000270230">
    <property type="component" value="Unassembled WGS sequence"/>
</dbReference>
<feature type="domain" description="FAS1" evidence="4">
    <location>
        <begin position="293"/>
        <end position="359"/>
    </location>
</feature>
<dbReference type="InterPro" id="IPR000782">
    <property type="entry name" value="FAS1_domain"/>
</dbReference>
<reference evidence="5 6" key="1">
    <citation type="journal article" date="2018" name="BMC Genomics">
        <title>Genomic evidence for intraspecific hybridization in a clonal and extremely halotolerant yeast.</title>
        <authorList>
            <person name="Gostincar C."/>
            <person name="Stajich J.E."/>
            <person name="Zupancic J."/>
            <person name="Zalar P."/>
            <person name="Gunde-Cimerman N."/>
        </authorList>
    </citation>
    <scope>NUCLEOTIDE SEQUENCE [LARGE SCALE GENOMIC DNA]</scope>
    <source>
        <strain evidence="5 6">EXF-151</strain>
    </source>
</reference>
<evidence type="ECO:0000313" key="5">
    <source>
        <dbReference type="EMBL" id="RMY62130.1"/>
    </source>
</evidence>
<protein>
    <recommendedName>
        <fullName evidence="2">Altered inheritance of mitochondria protein 32</fullName>
    </recommendedName>
</protein>
<dbReference type="OrthoDB" id="10253744at2759"/>
<proteinExistence type="inferred from homology"/>
<comment type="caution">
    <text evidence="5">The sequence shown here is derived from an EMBL/GenBank/DDBJ whole genome shotgun (WGS) entry which is preliminary data.</text>
</comment>
<evidence type="ECO:0000256" key="3">
    <source>
        <dbReference type="SAM" id="MobiDB-lite"/>
    </source>
</evidence>
<dbReference type="PANTHER" id="PTHR31902:SF7">
    <property type="entry name" value="ALTERED INHERITANCE OF MITOCHONDRIA PROTEIN 32"/>
    <property type="match status" value="1"/>
</dbReference>
<organism evidence="5 6">
    <name type="scientific">Hortaea werneckii</name>
    <name type="common">Black yeast</name>
    <name type="synonym">Cladosporium werneckii</name>
    <dbReference type="NCBI Taxonomy" id="91943"/>
    <lineage>
        <taxon>Eukaryota</taxon>
        <taxon>Fungi</taxon>
        <taxon>Dikarya</taxon>
        <taxon>Ascomycota</taxon>
        <taxon>Pezizomycotina</taxon>
        <taxon>Dothideomycetes</taxon>
        <taxon>Dothideomycetidae</taxon>
        <taxon>Mycosphaerellales</taxon>
        <taxon>Teratosphaeriaceae</taxon>
        <taxon>Hortaea</taxon>
    </lineage>
</organism>
<dbReference type="Gene3D" id="2.30.180.10">
    <property type="entry name" value="FAS1 domain"/>
    <property type="match status" value="1"/>
</dbReference>
<feature type="region of interest" description="Disordered" evidence="3">
    <location>
        <begin position="128"/>
        <end position="164"/>
    </location>
</feature>
<dbReference type="Pfam" id="PF02469">
    <property type="entry name" value="Fasciclin"/>
    <property type="match status" value="1"/>
</dbReference>
<dbReference type="Pfam" id="PF06999">
    <property type="entry name" value="Suc_Fer-like"/>
    <property type="match status" value="1"/>
</dbReference>
<dbReference type="InterPro" id="IPR009737">
    <property type="entry name" value="Aim32/Apd1-like"/>
</dbReference>
<sequence>MSLLRRSARRAPQLSPLSLRHRRTFASRIDIPFTPSPVPVIENCPVPTCPCSAAPDGLQIEREQNINGSMAAYAEQVLLCTGRSDWASRIETEENADGEIVRQLKSFLGPGGKFSDPYHNVMLTNSSIQSSASPTHQNERSSQTASTSRSIPAAKPGKDSSIAREQDAPAIPPASAFLLPSFQYVPTIPTEATALEAFCKGFVLPSQLHQSHDKLSREQKNILKRQPELQKQFIGARKINEILVLICGHGGRDERCGKLGPILQKEFEDEIVGTYWETYAATAKGNWWLGNQLKYHYVPNTKLQKSDFNSALSRTQTSTYLWISTQIKQEELVLNEVATVTEADIPVTGGIVHIIDRVLDPSAQIFNEDLPRQDQEFIPGSCSNDALPYC</sequence>
<dbReference type="InterPro" id="IPR036378">
    <property type="entry name" value="FAS1_dom_sf"/>
</dbReference>
<evidence type="ECO:0000259" key="4">
    <source>
        <dbReference type="PROSITE" id="PS50213"/>
    </source>
</evidence>
<evidence type="ECO:0000256" key="2">
    <source>
        <dbReference type="ARBA" id="ARBA00040895"/>
    </source>
</evidence>
<comment type="similarity">
    <text evidence="1">Belongs to the AIM32 family.</text>
</comment>
<evidence type="ECO:0000256" key="1">
    <source>
        <dbReference type="ARBA" id="ARBA00038208"/>
    </source>
</evidence>
<dbReference type="PROSITE" id="PS50213">
    <property type="entry name" value="FAS1"/>
    <property type="match status" value="1"/>
</dbReference>
<accession>A0A3M7DD25</accession>
<feature type="compositionally biased region" description="Polar residues" evidence="3">
    <location>
        <begin position="128"/>
        <end position="150"/>
    </location>
</feature>
<name>A0A3M7DD25_HORWE</name>
<dbReference type="SUPFAM" id="SSF82153">
    <property type="entry name" value="FAS1 domain"/>
    <property type="match status" value="1"/>
</dbReference>
<gene>
    <name evidence="5" type="ORF">D0865_00600</name>
</gene>
<evidence type="ECO:0000313" key="6">
    <source>
        <dbReference type="Proteomes" id="UP000270230"/>
    </source>
</evidence>
<dbReference type="PANTHER" id="PTHR31902">
    <property type="entry name" value="ACTIN PATCHES DISTAL PROTEIN 1"/>
    <property type="match status" value="1"/>
</dbReference>